<keyword evidence="2" id="KW-0436">Ligase</keyword>
<comment type="similarity">
    <text evidence="3 4">Belongs to the glutamine synthetase family.</text>
</comment>
<organism evidence="6 7">
    <name type="scientific">Pontivivens marinum</name>
    <dbReference type="NCBI Taxonomy" id="1690039"/>
    <lineage>
        <taxon>Bacteria</taxon>
        <taxon>Pseudomonadati</taxon>
        <taxon>Pseudomonadota</taxon>
        <taxon>Alphaproteobacteria</taxon>
        <taxon>Rhodobacterales</taxon>
        <taxon>Paracoccaceae</taxon>
        <taxon>Pontivivens</taxon>
    </lineage>
</organism>
<dbReference type="SUPFAM" id="SSF55931">
    <property type="entry name" value="Glutamine synthetase/guanido kinase"/>
    <property type="match status" value="1"/>
</dbReference>
<evidence type="ECO:0000256" key="2">
    <source>
        <dbReference type="ARBA" id="ARBA00022598"/>
    </source>
</evidence>
<evidence type="ECO:0000256" key="1">
    <source>
        <dbReference type="ARBA" id="ARBA00001946"/>
    </source>
</evidence>
<feature type="domain" description="GS catalytic" evidence="5">
    <location>
        <begin position="132"/>
        <end position="465"/>
    </location>
</feature>
<dbReference type="OrthoDB" id="9807095at2"/>
<gene>
    <name evidence="6" type="ORF">SAMN06273572_10942</name>
</gene>
<dbReference type="GO" id="GO:0006598">
    <property type="term" value="P:polyamine catabolic process"/>
    <property type="evidence" value="ECO:0007669"/>
    <property type="project" value="TreeGrafter"/>
</dbReference>
<dbReference type="PANTHER" id="PTHR43785">
    <property type="entry name" value="GAMMA-GLUTAMYLPUTRESCINE SYNTHETASE"/>
    <property type="match status" value="1"/>
</dbReference>
<dbReference type="Gene3D" id="3.10.20.70">
    <property type="entry name" value="Glutamine synthetase, N-terminal domain"/>
    <property type="match status" value="1"/>
</dbReference>
<comment type="cofactor">
    <cofactor evidence="1">
        <name>Mg(2+)</name>
        <dbReference type="ChEBI" id="CHEBI:18420"/>
    </cofactor>
</comment>
<dbReference type="InterPro" id="IPR008146">
    <property type="entry name" value="Gln_synth_cat_dom"/>
</dbReference>
<accession>A0A2C9CVP5</accession>
<dbReference type="Pfam" id="PF00120">
    <property type="entry name" value="Gln-synt_C"/>
    <property type="match status" value="1"/>
</dbReference>
<dbReference type="Proteomes" id="UP000220034">
    <property type="component" value="Unassembled WGS sequence"/>
</dbReference>
<name>A0A2C9CVP5_9RHOB</name>
<dbReference type="GO" id="GO:0006542">
    <property type="term" value="P:glutamine biosynthetic process"/>
    <property type="evidence" value="ECO:0007669"/>
    <property type="project" value="InterPro"/>
</dbReference>
<dbReference type="PANTHER" id="PTHR43785:SF3">
    <property type="entry name" value="GS CATALYTIC DOMAIN-CONTAINING PROTEIN"/>
    <property type="match status" value="1"/>
</dbReference>
<dbReference type="RefSeq" id="WP_097931649.1">
    <property type="nucleotide sequence ID" value="NZ_OCTN01000009.1"/>
</dbReference>
<evidence type="ECO:0000259" key="5">
    <source>
        <dbReference type="PROSITE" id="PS51987"/>
    </source>
</evidence>
<evidence type="ECO:0000313" key="7">
    <source>
        <dbReference type="Proteomes" id="UP000220034"/>
    </source>
</evidence>
<dbReference type="EMBL" id="OCTN01000009">
    <property type="protein sequence ID" value="SOH95283.1"/>
    <property type="molecule type" value="Genomic_DNA"/>
</dbReference>
<dbReference type="AlphaFoldDB" id="A0A2C9CVP5"/>
<dbReference type="SMART" id="SM01230">
    <property type="entry name" value="Gln-synt_C"/>
    <property type="match status" value="1"/>
</dbReference>
<protein>
    <submittedName>
        <fullName evidence="6">Glutamine synthetase</fullName>
    </submittedName>
</protein>
<dbReference type="GO" id="GO:0004356">
    <property type="term" value="F:glutamine synthetase activity"/>
    <property type="evidence" value="ECO:0007669"/>
    <property type="project" value="InterPro"/>
</dbReference>
<dbReference type="Gene3D" id="3.30.590.10">
    <property type="entry name" value="Glutamine synthetase/guanido kinase, catalytic domain"/>
    <property type="match status" value="1"/>
</dbReference>
<dbReference type="PROSITE" id="PS51987">
    <property type="entry name" value="GS_CATALYTIC"/>
    <property type="match status" value="1"/>
</dbReference>
<dbReference type="SUPFAM" id="SSF54368">
    <property type="entry name" value="Glutamine synthetase, N-terminal domain"/>
    <property type="match status" value="1"/>
</dbReference>
<keyword evidence="7" id="KW-1185">Reference proteome</keyword>
<dbReference type="InterPro" id="IPR036651">
    <property type="entry name" value="Gln_synt_N_sf"/>
</dbReference>
<evidence type="ECO:0000256" key="3">
    <source>
        <dbReference type="PROSITE-ProRule" id="PRU01331"/>
    </source>
</evidence>
<evidence type="ECO:0000313" key="6">
    <source>
        <dbReference type="EMBL" id="SOH95283.1"/>
    </source>
</evidence>
<dbReference type="InterPro" id="IPR014746">
    <property type="entry name" value="Gln_synth/guanido_kin_cat_dom"/>
</dbReference>
<sequence length="465" mass="51284">MQPRNPLSLTASPNIDGSAPDALDQLRHWVTEHGVEEIECVIPDLAGIARGKVMPAAKFLREPGVRLPMSTFFATINGDYTEEAGPKLYTDPDLVLTPDFGAIRAVPWANDRSLQIMHDAQTEDGEAFALAPRQVLQRVVDMYNDRGWYPIVAPELEFYLVKPNHDPDYPLEPPVGRSGRQSMGNQAFSLSAVDEYDEVIELIYDYADAQNLAIDTIIQEAGPAQLEINMLHGDPVKLADEVFLFKRLIREAALRGGTYATFMAKPYGNQVGSAMHIHMSVTDAQGGNIFSGPDGKATALHDAFVGGQQGHFHAATALVAPYVNSYRRLIPGWSAPINLDWGEDNRTTGLRSPRATPAARRVENRVAGADANPYLALAATLACGYLGLTEQIKPRVRVKGNSYSRDRDLPASLLDAIVALDESEEMRAVLGDQFVDIFTAVKRTEHEQFMRVISPWERQHLLLNV</sequence>
<reference evidence="7" key="1">
    <citation type="submission" date="2017-09" db="EMBL/GenBank/DDBJ databases">
        <authorList>
            <person name="Varghese N."/>
            <person name="Submissions S."/>
        </authorList>
    </citation>
    <scope>NUCLEOTIDE SEQUENCE [LARGE SCALE GENOMIC DNA]</scope>
    <source>
        <strain evidence="7">C7</strain>
    </source>
</reference>
<evidence type="ECO:0000256" key="4">
    <source>
        <dbReference type="RuleBase" id="RU000384"/>
    </source>
</evidence>
<proteinExistence type="inferred from homology"/>